<keyword evidence="9" id="KW-1185">Reference proteome</keyword>
<evidence type="ECO:0000259" key="6">
    <source>
        <dbReference type="Pfam" id="PF00732"/>
    </source>
</evidence>
<evidence type="ECO:0000256" key="5">
    <source>
        <dbReference type="SAM" id="MobiDB-lite"/>
    </source>
</evidence>
<dbReference type="AlphaFoldDB" id="A0AAV5BJS8"/>
<protein>
    <recommendedName>
        <fullName evidence="6">Glucose-methanol-choline oxidoreductase N-terminal domain-containing protein</fullName>
    </recommendedName>
</protein>
<evidence type="ECO:0000313" key="7">
    <source>
        <dbReference type="EMBL" id="GJM85554.1"/>
    </source>
</evidence>
<evidence type="ECO:0000313" key="8">
    <source>
        <dbReference type="EMBL" id="GJM86182.1"/>
    </source>
</evidence>
<dbReference type="GO" id="GO:0050660">
    <property type="term" value="F:flavin adenine dinucleotide binding"/>
    <property type="evidence" value="ECO:0007669"/>
    <property type="project" value="InterPro"/>
</dbReference>
<accession>A0AAV5BJS8</accession>
<evidence type="ECO:0000256" key="4">
    <source>
        <dbReference type="ARBA" id="ARBA00023002"/>
    </source>
</evidence>
<feature type="domain" description="Glucose-methanol-choline oxidoreductase N-terminal" evidence="6">
    <location>
        <begin position="381"/>
        <end position="423"/>
    </location>
</feature>
<evidence type="ECO:0000256" key="1">
    <source>
        <dbReference type="ARBA" id="ARBA00010790"/>
    </source>
</evidence>
<evidence type="ECO:0000256" key="2">
    <source>
        <dbReference type="ARBA" id="ARBA00022630"/>
    </source>
</evidence>
<comment type="similarity">
    <text evidence="1">Belongs to the GMC oxidoreductase family.</text>
</comment>
<keyword evidence="2" id="KW-0285">Flavoprotein</keyword>
<name>A0AAV5BJS8_ELECO</name>
<dbReference type="Pfam" id="PF13450">
    <property type="entry name" value="NAD_binding_8"/>
    <property type="match status" value="1"/>
</dbReference>
<keyword evidence="4" id="KW-0560">Oxidoreductase</keyword>
<dbReference type="Proteomes" id="UP001054889">
    <property type="component" value="Unassembled WGS sequence"/>
</dbReference>
<evidence type="ECO:0000256" key="3">
    <source>
        <dbReference type="ARBA" id="ARBA00022827"/>
    </source>
</evidence>
<dbReference type="Gene3D" id="3.50.50.60">
    <property type="entry name" value="FAD/NAD(P)-binding domain"/>
    <property type="match status" value="1"/>
</dbReference>
<dbReference type="InterPro" id="IPR036188">
    <property type="entry name" value="FAD/NAD-bd_sf"/>
</dbReference>
<dbReference type="PANTHER" id="PTHR46056">
    <property type="entry name" value="LONG-CHAIN-ALCOHOL OXIDASE"/>
    <property type="match status" value="1"/>
</dbReference>
<gene>
    <name evidence="8" type="primary">ga02015</name>
    <name evidence="7" type="synonym">ga01328</name>
    <name evidence="7" type="ORF">PR202_ga01328</name>
    <name evidence="8" type="ORF">PR202_ga02015</name>
</gene>
<reference evidence="8" key="2">
    <citation type="submission" date="2021-12" db="EMBL/GenBank/DDBJ databases">
        <title>Resequencing data analysis of finger millet.</title>
        <authorList>
            <person name="Hatakeyama M."/>
            <person name="Aluri S."/>
            <person name="Balachadran M.T."/>
            <person name="Sivarajan S.R."/>
            <person name="Poveda L."/>
            <person name="Shimizu-Inatsugi R."/>
            <person name="Schlapbach R."/>
            <person name="Sreeman S.M."/>
            <person name="Shimizu K.K."/>
        </authorList>
    </citation>
    <scope>NUCLEOTIDE SEQUENCE</scope>
</reference>
<keyword evidence="3" id="KW-0274">FAD</keyword>
<organism evidence="8 9">
    <name type="scientific">Eleusine coracana subsp. coracana</name>
    <dbReference type="NCBI Taxonomy" id="191504"/>
    <lineage>
        <taxon>Eukaryota</taxon>
        <taxon>Viridiplantae</taxon>
        <taxon>Streptophyta</taxon>
        <taxon>Embryophyta</taxon>
        <taxon>Tracheophyta</taxon>
        <taxon>Spermatophyta</taxon>
        <taxon>Magnoliopsida</taxon>
        <taxon>Liliopsida</taxon>
        <taxon>Poales</taxon>
        <taxon>Poaceae</taxon>
        <taxon>PACMAD clade</taxon>
        <taxon>Chloridoideae</taxon>
        <taxon>Cynodonteae</taxon>
        <taxon>Eleusininae</taxon>
        <taxon>Eleusine</taxon>
    </lineage>
</organism>
<dbReference type="Pfam" id="PF00732">
    <property type="entry name" value="GMC_oxred_N"/>
    <property type="match status" value="1"/>
</dbReference>
<dbReference type="InterPro" id="IPR000172">
    <property type="entry name" value="GMC_OxRdtase_N"/>
</dbReference>
<dbReference type="EMBL" id="BQKI01000001">
    <property type="protein sequence ID" value="GJM85554.1"/>
    <property type="molecule type" value="Genomic_DNA"/>
</dbReference>
<dbReference type="EMBL" id="BQKI01000001">
    <property type="protein sequence ID" value="GJM86182.1"/>
    <property type="molecule type" value="Genomic_DNA"/>
</dbReference>
<comment type="caution">
    <text evidence="8">The sequence shown here is derived from an EMBL/GenBank/DDBJ whole genome shotgun (WGS) entry which is preliminary data.</text>
</comment>
<feature type="region of interest" description="Disordered" evidence="5">
    <location>
        <begin position="266"/>
        <end position="298"/>
    </location>
</feature>
<reference evidence="8" key="1">
    <citation type="journal article" date="2018" name="DNA Res.">
        <title>Multiple hybrid de novo genome assembly of finger millet, an orphan allotetraploid crop.</title>
        <authorList>
            <person name="Hatakeyama M."/>
            <person name="Aluri S."/>
            <person name="Balachadran M.T."/>
            <person name="Sivarajan S.R."/>
            <person name="Patrignani A."/>
            <person name="Gruter S."/>
            <person name="Poveda L."/>
            <person name="Shimizu-Inatsugi R."/>
            <person name="Baeten J."/>
            <person name="Francoijs K.J."/>
            <person name="Nataraja K.N."/>
            <person name="Reddy Y.A.N."/>
            <person name="Phadnis S."/>
            <person name="Ravikumar R.L."/>
            <person name="Schlapbach R."/>
            <person name="Sreeman S.M."/>
            <person name="Shimizu K.K."/>
        </authorList>
    </citation>
    <scope>NUCLEOTIDE SEQUENCE</scope>
</reference>
<proteinExistence type="inferred from homology"/>
<dbReference type="SUPFAM" id="SSF51905">
    <property type="entry name" value="FAD/NAD(P)-binding domain"/>
    <property type="match status" value="1"/>
</dbReference>
<dbReference type="GO" id="GO:0016614">
    <property type="term" value="F:oxidoreductase activity, acting on CH-OH group of donors"/>
    <property type="evidence" value="ECO:0007669"/>
    <property type="project" value="InterPro"/>
</dbReference>
<evidence type="ECO:0000313" key="9">
    <source>
        <dbReference type="Proteomes" id="UP001054889"/>
    </source>
</evidence>
<sequence>MSSFSQKITAACARFAVAGPPDSLCVPVQPGLPVDPASSCYKHRFRHCVCPLPPSSTSSQLGSRRPRSIIQELSLRLRTVPRQGSQAAMGAAGEEQATRRGHPLLRGVGKRDRYTHGFSASQMAALTALCGAFVPSLPPPGHQNQNCSQKEEFFLASGGEPPVPDEVAELMSRMCLPEALALVRTVLWLLGTRLGSLALCGALCLSWRFPFVRGFTELPVEEREGAMRRWSRQTVLPPLRMFFLVTKVFCLYVFYSMTDEKSENPHWRAIGYSPPTDEAAPEEEDEESLPKKRPLDDGVVETVSETDASLPASLRKKGLTVSDDSARNTCVVECDAVVVGSGCGGGVAAAVLAAAGYKVLVIEKGSYFTSRDYTGLEGPSMAHLYESGGFVSTLSGSALILAGATVGGGSAVNWSACIRNPRRRARGVGR</sequence>
<dbReference type="PANTHER" id="PTHR46056:SF12">
    <property type="entry name" value="LONG-CHAIN-ALCOHOL OXIDASE"/>
    <property type="match status" value="1"/>
</dbReference>